<dbReference type="PANTHER" id="PTHR22603">
    <property type="entry name" value="CHOLINE/ETHANOALAMINE KINASE"/>
    <property type="match status" value="1"/>
</dbReference>
<keyword evidence="5" id="KW-1185">Reference proteome</keyword>
<protein>
    <submittedName>
        <fullName evidence="4">Choline/ethanolamine kinase</fullName>
        <ecNumber evidence="4">2.7.1.32</ecNumber>
    </submittedName>
</protein>
<comment type="similarity">
    <text evidence="3">Belongs to the choline/ethanolamine kinase family.</text>
</comment>
<dbReference type="EC" id="2.7.1.32" evidence="4"/>
<evidence type="ECO:0000256" key="2">
    <source>
        <dbReference type="ARBA" id="ARBA00023264"/>
    </source>
</evidence>
<evidence type="ECO:0000313" key="5">
    <source>
        <dbReference type="Proteomes" id="UP000596742"/>
    </source>
</evidence>
<dbReference type="GO" id="GO:0004103">
    <property type="term" value="F:choline kinase activity"/>
    <property type="evidence" value="ECO:0007669"/>
    <property type="project" value="UniProtKB-EC"/>
</dbReference>
<dbReference type="EMBL" id="UYJE01003880">
    <property type="protein sequence ID" value="VDI23092.1"/>
    <property type="molecule type" value="Genomic_DNA"/>
</dbReference>
<dbReference type="GO" id="GO:0006646">
    <property type="term" value="P:phosphatidylethanolamine biosynthetic process"/>
    <property type="evidence" value="ECO:0007669"/>
    <property type="project" value="TreeGrafter"/>
</dbReference>
<gene>
    <name evidence="4" type="ORF">MGAL_10B042037</name>
</gene>
<dbReference type="InterPro" id="IPR011009">
    <property type="entry name" value="Kinase-like_dom_sf"/>
</dbReference>
<keyword evidence="2" id="KW-1208">Phospholipid metabolism</keyword>
<proteinExistence type="inferred from homology"/>
<keyword evidence="1" id="KW-0443">Lipid metabolism</keyword>
<organism evidence="4 5">
    <name type="scientific">Mytilus galloprovincialis</name>
    <name type="common">Mediterranean mussel</name>
    <dbReference type="NCBI Taxonomy" id="29158"/>
    <lineage>
        <taxon>Eukaryota</taxon>
        <taxon>Metazoa</taxon>
        <taxon>Spiralia</taxon>
        <taxon>Lophotrochozoa</taxon>
        <taxon>Mollusca</taxon>
        <taxon>Bivalvia</taxon>
        <taxon>Autobranchia</taxon>
        <taxon>Pteriomorphia</taxon>
        <taxon>Mytilida</taxon>
        <taxon>Mytiloidea</taxon>
        <taxon>Mytilidae</taxon>
        <taxon>Mytilinae</taxon>
        <taxon>Mytilus</taxon>
    </lineage>
</organism>
<keyword evidence="4" id="KW-0418">Kinase</keyword>
<evidence type="ECO:0000256" key="1">
    <source>
        <dbReference type="ARBA" id="ARBA00023209"/>
    </source>
</evidence>
<evidence type="ECO:0000256" key="3">
    <source>
        <dbReference type="ARBA" id="ARBA00038211"/>
    </source>
</evidence>
<dbReference type="Pfam" id="PF01633">
    <property type="entry name" value="Choline_kinase"/>
    <property type="match status" value="1"/>
</dbReference>
<reference evidence="4" key="1">
    <citation type="submission" date="2018-11" db="EMBL/GenBank/DDBJ databases">
        <authorList>
            <person name="Alioto T."/>
            <person name="Alioto T."/>
        </authorList>
    </citation>
    <scope>NUCLEOTIDE SEQUENCE</scope>
</reference>
<dbReference type="SUPFAM" id="SSF56112">
    <property type="entry name" value="Protein kinase-like (PK-like)"/>
    <property type="match status" value="1"/>
</dbReference>
<dbReference type="GO" id="GO:0004305">
    <property type="term" value="F:ethanolamine kinase activity"/>
    <property type="evidence" value="ECO:0007669"/>
    <property type="project" value="TreeGrafter"/>
</dbReference>
<keyword evidence="1" id="KW-0594">Phospholipid biosynthesis</keyword>
<dbReference type="Gene3D" id="3.30.200.20">
    <property type="entry name" value="Phosphorylase Kinase, domain 1"/>
    <property type="match status" value="1"/>
</dbReference>
<accession>A0A8B6DRE9</accession>
<dbReference type="PANTHER" id="PTHR22603:SF93">
    <property type="entry name" value="RE24176P"/>
    <property type="match status" value="1"/>
</dbReference>
<dbReference type="OrthoDB" id="3649325at2759"/>
<dbReference type="GO" id="GO:0005737">
    <property type="term" value="C:cytoplasm"/>
    <property type="evidence" value="ECO:0007669"/>
    <property type="project" value="TreeGrafter"/>
</dbReference>
<sequence length="200" mass="22965">MAQVPSPTEGGNVTVILETPKQKCFKICKAHFQIVDHTFKCEEFGPSATTNYIYKCSWGATEQEHKQVLVRIYGKIVEEPFPTFLIKNLLVFNILAERNLGPKCYGYNQESRIEELYTSVHVERSKEQLVLYYELIARKIAEIHTQDMPLTKAPTFLFDFCTPRISNIQNLPLTAGISEDAVTKIKSFDFDFEQNLTDVM</sequence>
<evidence type="ECO:0000313" key="4">
    <source>
        <dbReference type="EMBL" id="VDI23092.1"/>
    </source>
</evidence>
<dbReference type="AlphaFoldDB" id="A0A8B6DRE9"/>
<dbReference type="Proteomes" id="UP000596742">
    <property type="component" value="Unassembled WGS sequence"/>
</dbReference>
<comment type="caution">
    <text evidence="4">The sequence shown here is derived from an EMBL/GenBank/DDBJ whole genome shotgun (WGS) entry which is preliminary data.</text>
</comment>
<keyword evidence="4" id="KW-0808">Transferase</keyword>
<name>A0A8B6DRE9_MYTGA</name>
<keyword evidence="1" id="KW-0444">Lipid biosynthesis</keyword>